<feature type="compositionally biased region" description="Polar residues" evidence="9">
    <location>
        <begin position="734"/>
        <end position="743"/>
    </location>
</feature>
<dbReference type="InterPro" id="IPR043502">
    <property type="entry name" value="DNA/RNA_pol_sf"/>
</dbReference>
<name>A0A8X7XE95_POLSE</name>
<organism evidence="12 13">
    <name type="scientific">Polypterus senegalus</name>
    <name type="common">Senegal bichir</name>
    <dbReference type="NCBI Taxonomy" id="55291"/>
    <lineage>
        <taxon>Eukaryota</taxon>
        <taxon>Metazoa</taxon>
        <taxon>Chordata</taxon>
        <taxon>Craniata</taxon>
        <taxon>Vertebrata</taxon>
        <taxon>Euteleostomi</taxon>
        <taxon>Actinopterygii</taxon>
        <taxon>Polypteriformes</taxon>
        <taxon>Polypteridae</taxon>
        <taxon>Polypterus</taxon>
    </lineage>
</organism>
<comment type="caution">
    <text evidence="12">The sequence shown here is derived from an EMBL/GenBank/DDBJ whole genome shotgun (WGS) entry which is preliminary data.</text>
</comment>
<evidence type="ECO:0000259" key="10">
    <source>
        <dbReference type="PROSITE" id="PS50173"/>
    </source>
</evidence>
<keyword evidence="6" id="KW-0862">Zinc</keyword>
<feature type="domain" description="UmuC" evidence="10">
    <location>
        <begin position="155"/>
        <end position="389"/>
    </location>
</feature>
<dbReference type="GO" id="GO:0003887">
    <property type="term" value="F:DNA-directed DNA polymerase activity"/>
    <property type="evidence" value="ECO:0007669"/>
    <property type="project" value="InterPro"/>
</dbReference>
<gene>
    <name evidence="12" type="primary">Polk</name>
    <name evidence="12" type="ORF">GTO96_0020375</name>
</gene>
<evidence type="ECO:0000256" key="6">
    <source>
        <dbReference type="ARBA" id="ARBA00022833"/>
    </source>
</evidence>
<dbReference type="Gene3D" id="3.30.160.60">
    <property type="entry name" value="Classic Zinc Finger"/>
    <property type="match status" value="2"/>
</dbReference>
<keyword evidence="7 8" id="KW-0234">DNA repair</keyword>
<evidence type="ECO:0000313" key="13">
    <source>
        <dbReference type="Proteomes" id="UP000886611"/>
    </source>
</evidence>
<dbReference type="PROSITE" id="PS51908">
    <property type="entry name" value="ZF_UBZ4"/>
    <property type="match status" value="2"/>
</dbReference>
<evidence type="ECO:0000256" key="2">
    <source>
        <dbReference type="ARBA" id="ARBA00022634"/>
    </source>
</evidence>
<dbReference type="Gene3D" id="3.40.1170.60">
    <property type="match status" value="1"/>
</dbReference>
<keyword evidence="13" id="KW-1185">Reference proteome</keyword>
<dbReference type="Pfam" id="PF00817">
    <property type="entry name" value="IMS"/>
    <property type="match status" value="1"/>
</dbReference>
<dbReference type="EMBL" id="JAATIS010001241">
    <property type="protein sequence ID" value="KAG2466477.1"/>
    <property type="molecule type" value="Genomic_DNA"/>
</dbReference>
<proteinExistence type="predicted"/>
<accession>A0A8X7XE95</accession>
<dbReference type="GO" id="GO:0008270">
    <property type="term" value="F:zinc ion binding"/>
    <property type="evidence" value="ECO:0007669"/>
    <property type="project" value="UniProtKB-KW"/>
</dbReference>
<dbReference type="Pfam" id="PF11799">
    <property type="entry name" value="IMS_C"/>
    <property type="match status" value="1"/>
</dbReference>
<feature type="non-terminal residue" evidence="12">
    <location>
        <position position="1"/>
    </location>
</feature>
<dbReference type="PANTHER" id="PTHR11076:SF33">
    <property type="entry name" value="DNA POLYMERASE KAPPA"/>
    <property type="match status" value="1"/>
</dbReference>
<keyword evidence="4 8" id="KW-0227">DNA damage</keyword>
<dbReference type="Gene3D" id="1.10.150.810">
    <property type="match status" value="1"/>
</dbReference>
<reference evidence="12 13" key="1">
    <citation type="journal article" date="2021" name="Cell">
        <title>Tracing the genetic footprints of vertebrate landing in non-teleost ray-finned fishes.</title>
        <authorList>
            <person name="Bi X."/>
            <person name="Wang K."/>
            <person name="Yang L."/>
            <person name="Pan H."/>
            <person name="Jiang H."/>
            <person name="Wei Q."/>
            <person name="Fang M."/>
            <person name="Yu H."/>
            <person name="Zhu C."/>
            <person name="Cai Y."/>
            <person name="He Y."/>
            <person name="Gan X."/>
            <person name="Zeng H."/>
            <person name="Yu D."/>
            <person name="Zhu Y."/>
            <person name="Jiang H."/>
            <person name="Qiu Q."/>
            <person name="Yang H."/>
            <person name="Zhang Y.E."/>
            <person name="Wang W."/>
            <person name="Zhu M."/>
            <person name="He S."/>
            <person name="Zhang G."/>
        </authorList>
    </citation>
    <scope>NUCLEOTIDE SEQUENCE [LARGE SCALE GENOMIC DNA]</scope>
    <source>
        <strain evidence="12">Bchr_013</strain>
    </source>
</reference>
<dbReference type="SUPFAM" id="SSF56672">
    <property type="entry name" value="DNA/RNA polymerases"/>
    <property type="match status" value="1"/>
</dbReference>
<keyword evidence="3" id="KW-0479">Metal-binding</keyword>
<dbReference type="InterPro" id="IPR001126">
    <property type="entry name" value="UmuC"/>
</dbReference>
<evidence type="ECO:0000256" key="1">
    <source>
        <dbReference type="ARBA" id="ARBA00016178"/>
    </source>
</evidence>
<protein>
    <recommendedName>
        <fullName evidence="1">DNA polymerase kappa</fullName>
    </recommendedName>
</protein>
<dbReference type="InterPro" id="IPR043128">
    <property type="entry name" value="Rev_trsase/Diguanyl_cyclase"/>
</dbReference>
<dbReference type="PROSITE" id="PS50173">
    <property type="entry name" value="UMUC"/>
    <property type="match status" value="1"/>
</dbReference>
<dbReference type="SUPFAM" id="SSF100879">
    <property type="entry name" value="Lesion bypass DNA polymerase (Y-family), little finger domain"/>
    <property type="match status" value="1"/>
</dbReference>
<evidence type="ECO:0000259" key="11">
    <source>
        <dbReference type="PROSITE" id="PS51908"/>
    </source>
</evidence>
<dbReference type="FunFam" id="1.10.150.810:FF:000003">
    <property type="entry name" value="DNA polymerase kappa subunit"/>
    <property type="match status" value="1"/>
</dbReference>
<dbReference type="Proteomes" id="UP000886611">
    <property type="component" value="Unassembled WGS sequence"/>
</dbReference>
<dbReference type="PANTHER" id="PTHR11076">
    <property type="entry name" value="DNA REPAIR POLYMERASE UMUC / TRANSFERASE FAMILY MEMBER"/>
    <property type="match status" value="1"/>
</dbReference>
<dbReference type="FunFam" id="3.40.1170.60:FF:000002">
    <property type="entry name" value="Polymerase (DNA directed) kappa"/>
    <property type="match status" value="1"/>
</dbReference>
<feature type="domain" description="UBZ4-type" evidence="11">
    <location>
        <begin position="775"/>
        <end position="805"/>
    </location>
</feature>
<evidence type="ECO:0000313" key="12">
    <source>
        <dbReference type="EMBL" id="KAG2466477.1"/>
    </source>
</evidence>
<evidence type="ECO:0000256" key="9">
    <source>
        <dbReference type="SAM" id="MobiDB-lite"/>
    </source>
</evidence>
<dbReference type="Gene3D" id="3.30.1490.100">
    <property type="entry name" value="DNA polymerase, Y-family, little finger domain"/>
    <property type="match status" value="1"/>
</dbReference>
<dbReference type="GO" id="GO:0005634">
    <property type="term" value="C:nucleus"/>
    <property type="evidence" value="ECO:0007669"/>
    <property type="project" value="TreeGrafter"/>
</dbReference>
<dbReference type="InterPro" id="IPR036775">
    <property type="entry name" value="DNA_pol_Y-fam_lit_finger_sf"/>
</dbReference>
<dbReference type="SMART" id="SM00734">
    <property type="entry name" value="ZnF_Rad18"/>
    <property type="match status" value="2"/>
</dbReference>
<sequence>MEGSIRCTEQIENGPSDFDRRFQDSAFLEPTATFQCNPFREDVEGKDVNYDSVMENMVQTVSTGGGFQPWMAVNDNKAGMEGLDKEKINRIILEASKGSRFYENELKKEQQVNQRIEKMMQQKELITVQQLRKAQLLVDKLVNDLECSRDLGRIIVHIDMDAFYAAVEMRDNPDLKDKPMAVGSMSMLSTSNYHARKFGVRAAMPGFIAKKLCPSLITVPLNFDKYKAVSAEIREIFAEYDPNFSPMSLDEAYLDITDHLEQRCCWPESRRTYYLEKEITSTEHTSDMQLSSNYDGTISPVLFEDSPPSSLNTAPEQKHIVFGISAEEAVREMRFRIEQKTSLTASAGIAPNTMLAKVCSDKNKPNGQYKIPNNQQAVMDFIKDLPIRKTIPAHIALVDAALQKLWIQGDATTTPFLELALSNYLQLSSLKEYLGMHFVRTFSEMSDPEEQYSLCRELCSDLAKDLKKEGLKGRTVTLKLKNVNFALKTKASTLSYAVSTEDEIFALAKDLLKTEIDNSSPQPLRLRLMGVRISGFQSQEDKKQQQKSILGFLHTDKQDIPFTSQGHMFSTQGTKASCSFFNRKKAELMLNDQKQNPQEHQTCNVGDGDVHLINGSNGLLDCMLTCPVCLMKQNTSDLKIFNEHIDKCLSSVSEGQEYTNDKTQKASNLPICDDKNEIKIFCESDINESVHCDSSNVKSISCHNVKDKMTRIVIGNTEEESTAEESSPLIHNSAGYSPSCSKESTTQSNVTDLCEMVQHKQDYKQKSSSLLTRIHLVCPVCNLKQETSDLDVFNRHVDVCLNEGVLKELVKERPCSSDAVSLLDRKTTALAQIQSCRSRSSDRRSPVFMSVLDVNFRRVYLMGYCLQGVIDGRGRAEDGRVA</sequence>
<evidence type="ECO:0000256" key="4">
    <source>
        <dbReference type="ARBA" id="ARBA00022763"/>
    </source>
</evidence>
<evidence type="ECO:0000256" key="5">
    <source>
        <dbReference type="ARBA" id="ARBA00022771"/>
    </source>
</evidence>
<dbReference type="Gene3D" id="3.30.70.270">
    <property type="match status" value="1"/>
</dbReference>
<evidence type="ECO:0000256" key="8">
    <source>
        <dbReference type="PROSITE-ProRule" id="PRU01256"/>
    </source>
</evidence>
<dbReference type="CDD" id="cd03586">
    <property type="entry name" value="PolY_Pol_IV_kappa"/>
    <property type="match status" value="1"/>
</dbReference>
<evidence type="ECO:0000256" key="7">
    <source>
        <dbReference type="ARBA" id="ARBA00023204"/>
    </source>
</evidence>
<dbReference type="FunFam" id="3.30.1490.100:FF:000005">
    <property type="entry name" value="DNA polymerase kappa"/>
    <property type="match status" value="1"/>
</dbReference>
<keyword evidence="5 8" id="KW-0863">Zinc-finger</keyword>
<feature type="domain" description="UBZ4-type" evidence="11">
    <location>
        <begin position="623"/>
        <end position="653"/>
    </location>
</feature>
<dbReference type="GO" id="GO:0003684">
    <property type="term" value="F:damaged DNA binding"/>
    <property type="evidence" value="ECO:0007669"/>
    <property type="project" value="InterPro"/>
</dbReference>
<dbReference type="InterPro" id="IPR022880">
    <property type="entry name" value="DNApol_IV"/>
</dbReference>
<keyword evidence="2" id="KW-0237">DNA synthesis</keyword>
<dbReference type="FunFam" id="3.30.70.270:FF:000151">
    <property type="entry name" value="Polymerase (DNA directed) kappa"/>
    <property type="match status" value="1"/>
</dbReference>
<evidence type="ECO:0000256" key="3">
    <source>
        <dbReference type="ARBA" id="ARBA00022723"/>
    </source>
</evidence>
<dbReference type="InterPro" id="IPR050116">
    <property type="entry name" value="DNA_polymerase-Y"/>
</dbReference>
<dbReference type="GO" id="GO:0006281">
    <property type="term" value="P:DNA repair"/>
    <property type="evidence" value="ECO:0007669"/>
    <property type="project" value="UniProtKB-KW"/>
</dbReference>
<dbReference type="InterPro" id="IPR006642">
    <property type="entry name" value="Rad18_UBZ4"/>
</dbReference>
<dbReference type="InterPro" id="IPR017961">
    <property type="entry name" value="DNA_pol_Y-fam_little_finger"/>
</dbReference>
<feature type="region of interest" description="Disordered" evidence="9">
    <location>
        <begin position="718"/>
        <end position="743"/>
    </location>
</feature>
<dbReference type="FunFam" id="3.30.160.60:FF:000807">
    <property type="entry name" value="Polymerase (DNA directed) kappa"/>
    <property type="match status" value="1"/>
</dbReference>
<dbReference type="GO" id="GO:0042276">
    <property type="term" value="P:error-prone translesion synthesis"/>
    <property type="evidence" value="ECO:0007669"/>
    <property type="project" value="TreeGrafter"/>
</dbReference>
<dbReference type="AlphaFoldDB" id="A0A8X7XE95"/>
<feature type="non-terminal residue" evidence="12">
    <location>
        <position position="882"/>
    </location>
</feature>